<evidence type="ECO:0000256" key="1">
    <source>
        <dbReference type="SAM" id="MobiDB-lite"/>
    </source>
</evidence>
<dbReference type="InterPro" id="IPR014821">
    <property type="entry name" value="Ins145_P3_rcpt"/>
</dbReference>
<dbReference type="OrthoDB" id="76898at2759"/>
<dbReference type="InterPro" id="IPR015925">
    <property type="entry name" value="Ryanodine_IP3_receptor"/>
</dbReference>
<feature type="compositionally biased region" description="Polar residues" evidence="1">
    <location>
        <begin position="1"/>
        <end position="22"/>
    </location>
</feature>
<dbReference type="Pfam" id="PF08709">
    <property type="entry name" value="Ins145_P3_rec"/>
    <property type="match status" value="1"/>
</dbReference>
<dbReference type="PANTHER" id="PTHR13715">
    <property type="entry name" value="RYANODINE RECEPTOR AND IP3 RECEPTOR"/>
    <property type="match status" value="1"/>
</dbReference>
<evidence type="ECO:0000313" key="4">
    <source>
        <dbReference type="Proteomes" id="UP000693981"/>
    </source>
</evidence>
<dbReference type="Proteomes" id="UP000693981">
    <property type="component" value="Unassembled WGS sequence"/>
</dbReference>
<reference evidence="3" key="1">
    <citation type="submission" date="2021-02" db="EMBL/GenBank/DDBJ databases">
        <authorList>
            <person name="Palmer J.M."/>
        </authorList>
    </citation>
    <scope>NUCLEOTIDE SEQUENCE</scope>
    <source>
        <strain evidence="3">SCRP23</strain>
    </source>
</reference>
<feature type="region of interest" description="Disordered" evidence="1">
    <location>
        <begin position="1"/>
        <end position="123"/>
    </location>
</feature>
<sequence length="349" mass="38707">MDSQEQIQDQGETPTTASSEQSGRPVLTRTPKPRPFGGKLRIEIENRSVEPKKELAEEQKQEQNHKEKELSQDGLRLELEEKKSESSMRLEISSPRSGEKPPTGLRLKEQTAAASGTSKPRPFGGKLKIDVEAAELVAPPVIVSPLGYYPSKRLPSNTREDHPASMFSGAESFAGSSFLSRAPPFLEYGMIVSLVCDDRGGLVAAEGFASRDVRLERLNYGVGVSMPNRLGLGGLEERDFFAEGGFRLLTCPFHDCLFEIVPKMTYDATIALKLLVGQSPRLSKKQHTIDNLRFKSEAEGRLNAMMYKKLKGRQVIYGQTIQLRHKKSGKYLSLDSSPMSFRGSEYAPV</sequence>
<evidence type="ECO:0000313" key="3">
    <source>
        <dbReference type="EMBL" id="KAG7400695.1"/>
    </source>
</evidence>
<proteinExistence type="predicted"/>
<dbReference type="PROSITE" id="PS50919">
    <property type="entry name" value="MIR"/>
    <property type="match status" value="1"/>
</dbReference>
<feature type="domain" description="MIR" evidence="2">
    <location>
        <begin position="312"/>
        <end position="349"/>
    </location>
</feature>
<name>A0A8T1X417_9STRA</name>
<accession>A0A8T1X417</accession>
<dbReference type="GO" id="GO:0006816">
    <property type="term" value="P:calcium ion transport"/>
    <property type="evidence" value="ECO:0007669"/>
    <property type="project" value="InterPro"/>
</dbReference>
<evidence type="ECO:0000259" key="2">
    <source>
        <dbReference type="PROSITE" id="PS50919"/>
    </source>
</evidence>
<keyword evidence="4" id="KW-1185">Reference proteome</keyword>
<dbReference type="PANTHER" id="PTHR13715:SF99">
    <property type="entry name" value="INOSITOL 1,4,5-TRISPHOSPHATE RECEPTOR-LIKE PROTEIN A"/>
    <property type="match status" value="1"/>
</dbReference>
<feature type="compositionally biased region" description="Basic and acidic residues" evidence="1">
    <location>
        <begin position="40"/>
        <end position="88"/>
    </location>
</feature>
<gene>
    <name evidence="3" type="ORF">PHYBOEH_004742</name>
</gene>
<dbReference type="InterPro" id="IPR016093">
    <property type="entry name" value="MIR_motif"/>
</dbReference>
<comment type="caution">
    <text evidence="3">The sequence shown here is derived from an EMBL/GenBank/DDBJ whole genome shotgun (WGS) entry which is preliminary data.</text>
</comment>
<organism evidence="3 4">
    <name type="scientific">Phytophthora boehmeriae</name>
    <dbReference type="NCBI Taxonomy" id="109152"/>
    <lineage>
        <taxon>Eukaryota</taxon>
        <taxon>Sar</taxon>
        <taxon>Stramenopiles</taxon>
        <taxon>Oomycota</taxon>
        <taxon>Peronosporomycetes</taxon>
        <taxon>Peronosporales</taxon>
        <taxon>Peronosporaceae</taxon>
        <taxon>Phytophthora</taxon>
    </lineage>
</organism>
<protein>
    <recommendedName>
        <fullName evidence="2">MIR domain-containing protein</fullName>
    </recommendedName>
</protein>
<dbReference type="EMBL" id="JAGDFL010000025">
    <property type="protein sequence ID" value="KAG7400695.1"/>
    <property type="molecule type" value="Genomic_DNA"/>
</dbReference>
<dbReference type="AlphaFoldDB" id="A0A8T1X417"/>